<dbReference type="InterPro" id="IPR002220">
    <property type="entry name" value="DapA-like"/>
</dbReference>
<dbReference type="GO" id="GO:0008840">
    <property type="term" value="F:4-hydroxy-tetrahydrodipicolinate synthase activity"/>
    <property type="evidence" value="ECO:0007669"/>
    <property type="project" value="TreeGrafter"/>
</dbReference>
<dbReference type="SMART" id="SM01130">
    <property type="entry name" value="DHDPS"/>
    <property type="match status" value="1"/>
</dbReference>
<dbReference type="PROSITE" id="PS00665">
    <property type="entry name" value="DHDPS_1"/>
    <property type="match status" value="1"/>
</dbReference>
<evidence type="ECO:0000313" key="4">
    <source>
        <dbReference type="Proteomes" id="UP000008066"/>
    </source>
</evidence>
<reference evidence="3 4" key="1">
    <citation type="journal article" date="2011" name="Cell">
        <title>Insight into structure and assembly of the nuclear pore complex by utilizing the genome of a eukaryotic thermophile.</title>
        <authorList>
            <person name="Amlacher S."/>
            <person name="Sarges P."/>
            <person name="Flemming D."/>
            <person name="van Noort V."/>
            <person name="Kunze R."/>
            <person name="Devos D.P."/>
            <person name="Arumugam M."/>
            <person name="Bork P."/>
            <person name="Hurt E."/>
        </authorList>
    </citation>
    <scope>NUCLEOTIDE SEQUENCE [LARGE SCALE GENOMIC DNA]</scope>
    <source>
        <strain evidence="4">DSM 1495 / CBS 144.50 / IMI 039719</strain>
    </source>
</reference>
<dbReference type="OMA" id="ETWERIQ"/>
<dbReference type="RefSeq" id="XP_006695363.1">
    <property type="nucleotide sequence ID" value="XM_006695300.1"/>
</dbReference>
<dbReference type="Gene3D" id="3.20.20.70">
    <property type="entry name" value="Aldolase class I"/>
    <property type="match status" value="1"/>
</dbReference>
<evidence type="ECO:0000256" key="1">
    <source>
        <dbReference type="ARBA" id="ARBA00023239"/>
    </source>
</evidence>
<dbReference type="KEGG" id="cthr:CTHT_0050150"/>
<dbReference type="eggNOG" id="ENOG502RFPT">
    <property type="taxonomic scope" value="Eukaryota"/>
</dbReference>
<protein>
    <submittedName>
        <fullName evidence="3">Uncharacterized protein</fullName>
    </submittedName>
</protein>
<dbReference type="Pfam" id="PF00701">
    <property type="entry name" value="DHDPS"/>
    <property type="match status" value="1"/>
</dbReference>
<dbReference type="InterPro" id="IPR013785">
    <property type="entry name" value="Aldolase_TIM"/>
</dbReference>
<accession>G0SBG1</accession>
<evidence type="ECO:0000256" key="2">
    <source>
        <dbReference type="ARBA" id="ARBA00023270"/>
    </source>
</evidence>
<dbReference type="InterPro" id="IPR020624">
    <property type="entry name" value="Schiff_base-form_aldolases_CS"/>
</dbReference>
<dbReference type="OrthoDB" id="191315at2759"/>
<dbReference type="SUPFAM" id="SSF51569">
    <property type="entry name" value="Aldolase"/>
    <property type="match status" value="1"/>
</dbReference>
<keyword evidence="2" id="KW-0704">Schiff base</keyword>
<sequence length="339" mass="36716">MLDLTLIPPDGVWVPSPTFFLPSPTEGTYPDPTQPARIQRAVDVETQVAHSIFLARSGVTGIVLLGSTGEAIHLTRSERSALVSAVRRGLQDAGFPDYPLMAGVLTNGLEEALEWLDDYARAGVQWGLVLAPGYFGASVGQEGLVKWYTAVADRSPLPILVYNYPGVTNGVTVLPETYRVLADHPKIVGCKMSHGNVSHHIQVALDPAIHHDKFRVFSGLSSQLGPVVLFGAAGVIDGLPAIFPKTVVRLMQLAEKANTKGLKDEERTELQRLQYAVSLAEEFVMRYGIIGIKEAVFRVVGFGNLEGGRLPIPGELPEGAWDKVKMLFLQAIELTEASL</sequence>
<gene>
    <name evidence="3" type="ORF">CTHT_0050150</name>
</gene>
<dbReference type="AlphaFoldDB" id="G0SBG1"/>
<dbReference type="PANTHER" id="PTHR12128">
    <property type="entry name" value="DIHYDRODIPICOLINATE SYNTHASE"/>
    <property type="match status" value="1"/>
</dbReference>
<dbReference type="GeneID" id="18259053"/>
<dbReference type="HOGENOM" id="CLU_049343_0_0_1"/>
<keyword evidence="4" id="KW-1185">Reference proteome</keyword>
<dbReference type="PANTHER" id="PTHR12128:SF68">
    <property type="entry name" value="DIHYDRODIPICOLINATE SYNTHETASE"/>
    <property type="match status" value="1"/>
</dbReference>
<dbReference type="CDD" id="cd00408">
    <property type="entry name" value="DHDPS-like"/>
    <property type="match status" value="1"/>
</dbReference>
<dbReference type="EMBL" id="GL988044">
    <property type="protein sequence ID" value="EGS19541.1"/>
    <property type="molecule type" value="Genomic_DNA"/>
</dbReference>
<dbReference type="Proteomes" id="UP000008066">
    <property type="component" value="Unassembled WGS sequence"/>
</dbReference>
<proteinExistence type="predicted"/>
<dbReference type="STRING" id="759272.G0SBG1"/>
<evidence type="ECO:0000313" key="3">
    <source>
        <dbReference type="EMBL" id="EGS19541.1"/>
    </source>
</evidence>
<dbReference type="PRINTS" id="PR00146">
    <property type="entry name" value="DHPICSNTHASE"/>
</dbReference>
<keyword evidence="1" id="KW-0456">Lyase</keyword>
<organism evidence="4">
    <name type="scientific">Chaetomium thermophilum (strain DSM 1495 / CBS 144.50 / IMI 039719)</name>
    <name type="common">Thermochaetoides thermophila</name>
    <dbReference type="NCBI Taxonomy" id="759272"/>
    <lineage>
        <taxon>Eukaryota</taxon>
        <taxon>Fungi</taxon>
        <taxon>Dikarya</taxon>
        <taxon>Ascomycota</taxon>
        <taxon>Pezizomycotina</taxon>
        <taxon>Sordariomycetes</taxon>
        <taxon>Sordariomycetidae</taxon>
        <taxon>Sordariales</taxon>
        <taxon>Chaetomiaceae</taxon>
        <taxon>Thermochaetoides</taxon>
    </lineage>
</organism>
<name>G0SBG1_CHATD</name>